<name>A0A8C5MCE5_9ANUR</name>
<dbReference type="Pfam" id="PF04664">
    <property type="entry name" value="OGFr_N"/>
    <property type="match status" value="1"/>
</dbReference>
<accession>A0A8C5MCE5</accession>
<dbReference type="GO" id="GO:0038023">
    <property type="term" value="F:signaling receptor activity"/>
    <property type="evidence" value="ECO:0007669"/>
    <property type="project" value="InterPro"/>
</dbReference>
<reference evidence="8" key="2">
    <citation type="submission" date="2025-09" db="UniProtKB">
        <authorList>
            <consortium name="Ensembl"/>
        </authorList>
    </citation>
    <scope>IDENTIFICATION</scope>
</reference>
<keyword evidence="6" id="KW-0695">RNA-directed DNA polymerase</keyword>
<dbReference type="SUPFAM" id="SSF53098">
    <property type="entry name" value="Ribonuclease H-like"/>
    <property type="match status" value="1"/>
</dbReference>
<dbReference type="PANTHER" id="PTHR41694:SF5">
    <property type="entry name" value="RIBONUCLEASE H"/>
    <property type="match status" value="1"/>
</dbReference>
<dbReference type="AlphaFoldDB" id="A0A8C5MCE5"/>
<evidence type="ECO:0000313" key="8">
    <source>
        <dbReference type="Ensembl" id="ENSLLEP00000012628.1"/>
    </source>
</evidence>
<keyword evidence="5" id="KW-0378">Hydrolase</keyword>
<keyword evidence="2" id="KW-0548">Nucleotidyltransferase</keyword>
<evidence type="ECO:0000259" key="7">
    <source>
        <dbReference type="PROSITE" id="PS50879"/>
    </source>
</evidence>
<keyword evidence="9" id="KW-1185">Reference proteome</keyword>
<dbReference type="InterPro" id="IPR036397">
    <property type="entry name" value="RNaseH_sf"/>
</dbReference>
<evidence type="ECO:0000256" key="4">
    <source>
        <dbReference type="ARBA" id="ARBA00022759"/>
    </source>
</evidence>
<dbReference type="Proteomes" id="UP000694569">
    <property type="component" value="Unplaced"/>
</dbReference>
<keyword evidence="3" id="KW-0540">Nuclease</keyword>
<evidence type="ECO:0000256" key="3">
    <source>
        <dbReference type="ARBA" id="ARBA00022722"/>
    </source>
</evidence>
<dbReference type="GO" id="GO:0016020">
    <property type="term" value="C:membrane"/>
    <property type="evidence" value="ECO:0007669"/>
    <property type="project" value="InterPro"/>
</dbReference>
<keyword evidence="1" id="KW-0808">Transferase</keyword>
<dbReference type="InterPro" id="IPR012337">
    <property type="entry name" value="RNaseH-like_sf"/>
</dbReference>
<dbReference type="Gene3D" id="3.30.420.10">
    <property type="entry name" value="Ribonuclease H-like superfamily/Ribonuclease H"/>
    <property type="match status" value="1"/>
</dbReference>
<evidence type="ECO:0000313" key="9">
    <source>
        <dbReference type="Proteomes" id="UP000694569"/>
    </source>
</evidence>
<dbReference type="CDD" id="cd09273">
    <property type="entry name" value="RNase_HI_RT_Bel"/>
    <property type="match status" value="1"/>
</dbReference>
<evidence type="ECO:0000256" key="5">
    <source>
        <dbReference type="ARBA" id="ARBA00022801"/>
    </source>
</evidence>
<dbReference type="OrthoDB" id="9950135at2759"/>
<dbReference type="GO" id="GO:0004523">
    <property type="term" value="F:RNA-DNA hybrid ribonuclease activity"/>
    <property type="evidence" value="ECO:0007669"/>
    <property type="project" value="InterPro"/>
</dbReference>
<dbReference type="Pfam" id="PF00075">
    <property type="entry name" value="RNase_H"/>
    <property type="match status" value="1"/>
</dbReference>
<keyword evidence="4" id="KW-0255">Endonuclease</keyword>
<evidence type="ECO:0000256" key="2">
    <source>
        <dbReference type="ARBA" id="ARBA00022695"/>
    </source>
</evidence>
<evidence type="ECO:0000256" key="1">
    <source>
        <dbReference type="ARBA" id="ARBA00022679"/>
    </source>
</evidence>
<proteinExistence type="predicted"/>
<dbReference type="GO" id="GO:0003676">
    <property type="term" value="F:nucleic acid binding"/>
    <property type="evidence" value="ECO:0007669"/>
    <property type="project" value="InterPro"/>
</dbReference>
<feature type="domain" description="RNase H type-1" evidence="7">
    <location>
        <begin position="105"/>
        <end position="251"/>
    </location>
</feature>
<dbReference type="InterPro" id="IPR002156">
    <property type="entry name" value="RNaseH_domain"/>
</dbReference>
<evidence type="ECO:0000256" key="6">
    <source>
        <dbReference type="ARBA" id="ARBA00022918"/>
    </source>
</evidence>
<sequence>MPQKNCCTFYGKLATKSQDARHRFVNTVSIQTLLDYKGNYWFSNARMTKYQAMLCENPRVHLQLISTLNPATLLPDASEDREHECLQIMDEVYSSRPDLKDIPHDKYDLQLFTDGSSSVENGKRVAGYAVVTLDEIIEAKPLPNGTSDQLAEIIALTQGLEISKNKRVNIYTDSKYAFMTIHAHGALYKERGLLTSAGKEVKYAPEILKLLDAVWKPSTVGVIHCRGHQKGKEEVPRGNRKADQAAKEAARKTQKKHNYIQWLFPLREQGQNAH</sequence>
<dbReference type="GO" id="GO:0003964">
    <property type="term" value="F:RNA-directed DNA polymerase activity"/>
    <property type="evidence" value="ECO:0007669"/>
    <property type="project" value="UniProtKB-KW"/>
</dbReference>
<dbReference type="Ensembl" id="ENSLLET00000013119.1">
    <property type="protein sequence ID" value="ENSLLEP00000012628.1"/>
    <property type="gene ID" value="ENSLLEG00000007990.1"/>
</dbReference>
<dbReference type="PROSITE" id="PS50879">
    <property type="entry name" value="RNASE_H_1"/>
    <property type="match status" value="1"/>
</dbReference>
<organism evidence="8 9">
    <name type="scientific">Leptobrachium leishanense</name>
    <name type="common">Leishan spiny toad</name>
    <dbReference type="NCBI Taxonomy" id="445787"/>
    <lineage>
        <taxon>Eukaryota</taxon>
        <taxon>Metazoa</taxon>
        <taxon>Chordata</taxon>
        <taxon>Craniata</taxon>
        <taxon>Vertebrata</taxon>
        <taxon>Euteleostomi</taxon>
        <taxon>Amphibia</taxon>
        <taxon>Batrachia</taxon>
        <taxon>Anura</taxon>
        <taxon>Pelobatoidea</taxon>
        <taxon>Megophryidae</taxon>
        <taxon>Leptobrachium</taxon>
    </lineage>
</organism>
<protein>
    <recommendedName>
        <fullName evidence="7">RNase H type-1 domain-containing protein</fullName>
    </recommendedName>
</protein>
<dbReference type="GeneTree" id="ENSGT00940000160750"/>
<dbReference type="InterPro" id="IPR006757">
    <property type="entry name" value="OGF_rcpt"/>
</dbReference>
<dbReference type="PANTHER" id="PTHR41694">
    <property type="entry name" value="ENDOGENOUS RETROVIRUS GROUP K MEMBER POL PROTEIN"/>
    <property type="match status" value="1"/>
</dbReference>
<reference evidence="8" key="1">
    <citation type="submission" date="2025-08" db="UniProtKB">
        <authorList>
            <consortium name="Ensembl"/>
        </authorList>
    </citation>
    <scope>IDENTIFICATION</scope>
</reference>